<dbReference type="EMBL" id="BART01014053">
    <property type="protein sequence ID" value="GAG84275.1"/>
    <property type="molecule type" value="Genomic_DNA"/>
</dbReference>
<feature type="non-terminal residue" evidence="1">
    <location>
        <position position="1"/>
    </location>
</feature>
<name>X1ANF0_9ZZZZ</name>
<accession>X1ANF0</accession>
<evidence type="ECO:0000313" key="1">
    <source>
        <dbReference type="EMBL" id="GAG84275.1"/>
    </source>
</evidence>
<organism evidence="1">
    <name type="scientific">marine sediment metagenome</name>
    <dbReference type="NCBI Taxonomy" id="412755"/>
    <lineage>
        <taxon>unclassified sequences</taxon>
        <taxon>metagenomes</taxon>
        <taxon>ecological metagenomes</taxon>
    </lineage>
</organism>
<proteinExistence type="predicted"/>
<comment type="caution">
    <text evidence="1">The sequence shown here is derived from an EMBL/GenBank/DDBJ whole genome shotgun (WGS) entry which is preliminary data.</text>
</comment>
<reference evidence="1" key="1">
    <citation type="journal article" date="2014" name="Front. Microbiol.">
        <title>High frequency of phylogenetically diverse reductive dehalogenase-homologous genes in deep subseafloor sedimentary metagenomes.</title>
        <authorList>
            <person name="Kawai M."/>
            <person name="Futagami T."/>
            <person name="Toyoda A."/>
            <person name="Takaki Y."/>
            <person name="Nishi S."/>
            <person name="Hori S."/>
            <person name="Arai W."/>
            <person name="Tsubouchi T."/>
            <person name="Morono Y."/>
            <person name="Uchiyama I."/>
            <person name="Ito T."/>
            <person name="Fujiyama A."/>
            <person name="Inagaki F."/>
            <person name="Takami H."/>
        </authorList>
    </citation>
    <scope>NUCLEOTIDE SEQUENCE</scope>
    <source>
        <strain evidence="1">Expedition CK06-06</strain>
    </source>
</reference>
<dbReference type="AlphaFoldDB" id="X1ANF0"/>
<feature type="non-terminal residue" evidence="1">
    <location>
        <position position="190"/>
    </location>
</feature>
<gene>
    <name evidence="1" type="ORF">S01H4_28322</name>
</gene>
<protein>
    <submittedName>
        <fullName evidence="1">Uncharacterized protein</fullName>
    </submittedName>
</protein>
<sequence>FTLILKPSRLLTMQMNRKTKKSILDLYNRRKKPGMTQRESDLSNISSAIYYVGMQNLIFNALQQGIFALAFDDEEEDKKKEEKLSRTLNGMVDSLLFGLGFGGAIVATTKNILKHIADESVKNKPDYRDIPDDVFDVSSVIDAKYRKLKTSARTFTFNRDEIKRRGWSLDNPAYLAIAQIVSAVTNAPID</sequence>